<feature type="region of interest" description="Disordered" evidence="1">
    <location>
        <begin position="190"/>
        <end position="245"/>
    </location>
</feature>
<name>A0A6H5ITX2_9HYME</name>
<reference evidence="2 3" key="1">
    <citation type="submission" date="2020-02" db="EMBL/GenBank/DDBJ databases">
        <authorList>
            <person name="Ferguson B K."/>
        </authorList>
    </citation>
    <scope>NUCLEOTIDE SEQUENCE [LARGE SCALE GENOMIC DNA]</scope>
</reference>
<evidence type="ECO:0000313" key="3">
    <source>
        <dbReference type="Proteomes" id="UP000479190"/>
    </source>
</evidence>
<protein>
    <recommendedName>
        <fullName evidence="4">Phorbol-ester/DAG-type domain-containing protein</fullName>
    </recommendedName>
</protein>
<evidence type="ECO:0000313" key="2">
    <source>
        <dbReference type="EMBL" id="CAB0039109.1"/>
    </source>
</evidence>
<keyword evidence="3" id="KW-1185">Reference proteome</keyword>
<evidence type="ECO:0000256" key="1">
    <source>
        <dbReference type="SAM" id="MobiDB-lite"/>
    </source>
</evidence>
<feature type="compositionally biased region" description="Low complexity" evidence="1">
    <location>
        <begin position="227"/>
        <end position="239"/>
    </location>
</feature>
<gene>
    <name evidence="2" type="ORF">TBRA_LOCUS10868</name>
</gene>
<proteinExistence type="predicted"/>
<dbReference type="Proteomes" id="UP000479190">
    <property type="component" value="Unassembled WGS sequence"/>
</dbReference>
<dbReference type="AlphaFoldDB" id="A0A6H5ITX2"/>
<dbReference type="EMBL" id="CADCXV010000939">
    <property type="protein sequence ID" value="CAB0039109.1"/>
    <property type="molecule type" value="Genomic_DNA"/>
</dbReference>
<evidence type="ECO:0008006" key="4">
    <source>
        <dbReference type="Google" id="ProtNLM"/>
    </source>
</evidence>
<organism evidence="2 3">
    <name type="scientific">Trichogramma brassicae</name>
    <dbReference type="NCBI Taxonomy" id="86971"/>
    <lineage>
        <taxon>Eukaryota</taxon>
        <taxon>Metazoa</taxon>
        <taxon>Ecdysozoa</taxon>
        <taxon>Arthropoda</taxon>
        <taxon>Hexapoda</taxon>
        <taxon>Insecta</taxon>
        <taxon>Pterygota</taxon>
        <taxon>Neoptera</taxon>
        <taxon>Endopterygota</taxon>
        <taxon>Hymenoptera</taxon>
        <taxon>Apocrita</taxon>
        <taxon>Proctotrupomorpha</taxon>
        <taxon>Chalcidoidea</taxon>
        <taxon>Trichogrammatidae</taxon>
        <taxon>Trichogramma</taxon>
    </lineage>
</organism>
<accession>A0A6H5ITX2</accession>
<sequence length="529" mass="60087">MFDVLHCRMAGRTLAVCVVFCTTWVRPVAGQELREVVVHFSMPLFDPRSDAWYKPVSPPTFRCGRPLGLPLLQRLGVLITSGVTPGILATMLVEPRAFVNEEDQWWSAEFTPVQPTFPLLLLRTPRTFSFCTDQMSSTTTCAICFGVVRKSKPFFCVVCEALLHRRCLLSNTELFTCRSCQSSSSSAQTQSLASPDVTKTNRGEKRLPSSPPVVDQQPATKLPRSCTATHTTTPTPTNTEAMNEHPSGFSHLSAAEGVVIHGTVSAQWLMEFSKSKLRDVFEHRLCSRMTSIVYTVERLTWRAQNPSSLHARFENFQRPIRIRSVDDLMSLGSWTLDNRNRATASVEDFSEVDDTLGSLQTQTKGSASIDFQPSLQSLSKRSQVTEERWRTYESGREAKPDRMVSEPRRVDFDLRQRLEQRRDVQKAVPSERLAFGRWRQEVRRLDEARNPASGAETEVQAADHHATLLEILRHLDGLPDDVRIAAMRSLKQMYIFTNFIFYFHYLMLESSNPNSCCKHPGFKETFEYC</sequence>